<dbReference type="Pfam" id="PF03807">
    <property type="entry name" value="F420_oxidored"/>
    <property type="match status" value="1"/>
</dbReference>
<evidence type="ECO:0000256" key="2">
    <source>
        <dbReference type="ARBA" id="ARBA00022857"/>
    </source>
</evidence>
<feature type="domain" description="Pyrroline-5-carboxylate reductase dimerisation" evidence="8">
    <location>
        <begin position="162"/>
        <end position="266"/>
    </location>
</feature>
<dbReference type="InterPro" id="IPR008927">
    <property type="entry name" value="6-PGluconate_DH-like_C_sf"/>
</dbReference>
<evidence type="ECO:0000313" key="10">
    <source>
        <dbReference type="Proteomes" id="UP000675880"/>
    </source>
</evidence>
<protein>
    <recommendedName>
        <fullName evidence="4 5">Pyrroline-5-carboxylate reductase</fullName>
        <shortName evidence="4">P5C reductase</shortName>
        <shortName evidence="4">P5CR</shortName>
        <ecNumber evidence="4 5">1.5.1.2</ecNumber>
    </recommendedName>
    <alternativeName>
        <fullName evidence="4">PCA reductase</fullName>
    </alternativeName>
</protein>
<name>A0ABM8QHN3_9BACT</name>
<dbReference type="SUPFAM" id="SSF48179">
    <property type="entry name" value="6-phosphogluconate dehydrogenase C-terminal domain-like"/>
    <property type="match status" value="1"/>
</dbReference>
<dbReference type="InterPro" id="IPR000304">
    <property type="entry name" value="Pyrroline-COOH_reductase"/>
</dbReference>
<evidence type="ECO:0000256" key="1">
    <source>
        <dbReference type="ARBA" id="ARBA00005525"/>
    </source>
</evidence>
<dbReference type="InterPro" id="IPR053790">
    <property type="entry name" value="P5CR-like_CS"/>
</dbReference>
<keyword evidence="10" id="KW-1185">Reference proteome</keyword>
<evidence type="ECO:0000256" key="6">
    <source>
        <dbReference type="RuleBase" id="RU003903"/>
    </source>
</evidence>
<dbReference type="PIRSF" id="PIRSF000193">
    <property type="entry name" value="Pyrrol-5-carb_rd"/>
    <property type="match status" value="1"/>
</dbReference>
<dbReference type="EC" id="1.5.1.2" evidence="4 5"/>
<keyword evidence="4 6" id="KW-0641">Proline biosynthesis</keyword>
<dbReference type="HAMAP" id="MF_01925">
    <property type="entry name" value="P5C_reductase"/>
    <property type="match status" value="1"/>
</dbReference>
<dbReference type="PANTHER" id="PTHR11645:SF0">
    <property type="entry name" value="PYRROLINE-5-CARBOXYLATE REDUCTASE 3"/>
    <property type="match status" value="1"/>
</dbReference>
<dbReference type="InterPro" id="IPR028939">
    <property type="entry name" value="P5C_Rdtase_cat_N"/>
</dbReference>
<keyword evidence="4" id="KW-0963">Cytoplasm</keyword>
<dbReference type="GO" id="GO:0004735">
    <property type="term" value="F:pyrroline-5-carboxylate reductase activity"/>
    <property type="evidence" value="ECO:0007669"/>
    <property type="project" value="UniProtKB-EC"/>
</dbReference>
<comment type="catalytic activity">
    <reaction evidence="4">
        <text>L-proline + NAD(+) = (S)-1-pyrroline-5-carboxylate + NADH + 2 H(+)</text>
        <dbReference type="Rhea" id="RHEA:14105"/>
        <dbReference type="ChEBI" id="CHEBI:15378"/>
        <dbReference type="ChEBI" id="CHEBI:17388"/>
        <dbReference type="ChEBI" id="CHEBI:57540"/>
        <dbReference type="ChEBI" id="CHEBI:57945"/>
        <dbReference type="ChEBI" id="CHEBI:60039"/>
        <dbReference type="EC" id="1.5.1.2"/>
    </reaction>
</comment>
<dbReference type="NCBIfam" id="TIGR00112">
    <property type="entry name" value="proC"/>
    <property type="match status" value="1"/>
</dbReference>
<dbReference type="Pfam" id="PF14748">
    <property type="entry name" value="P5CR_dimer"/>
    <property type="match status" value="1"/>
</dbReference>
<keyword evidence="3 4" id="KW-0560">Oxidoreductase</keyword>
<comment type="similarity">
    <text evidence="1 4 6">Belongs to the pyrroline-5-carboxylate reductase family.</text>
</comment>
<dbReference type="PROSITE" id="PS00521">
    <property type="entry name" value="P5CR"/>
    <property type="match status" value="1"/>
</dbReference>
<evidence type="ECO:0000259" key="7">
    <source>
        <dbReference type="Pfam" id="PF03807"/>
    </source>
</evidence>
<feature type="domain" description="Pyrroline-5-carboxylate reductase catalytic N-terminal" evidence="7">
    <location>
        <begin position="6"/>
        <end position="99"/>
    </location>
</feature>
<evidence type="ECO:0000313" key="9">
    <source>
        <dbReference type="EMBL" id="CAE6697661.1"/>
    </source>
</evidence>
<keyword evidence="2 4" id="KW-0521">NADP</keyword>
<comment type="function">
    <text evidence="4">Catalyzes the reduction of 1-pyrroline-5-carboxylate (PCA) to L-proline.</text>
</comment>
<comment type="caution">
    <text evidence="9">The sequence shown here is derived from an EMBL/GenBank/DDBJ whole genome shotgun (WGS) entry which is preliminary data.</text>
</comment>
<dbReference type="InterPro" id="IPR029036">
    <property type="entry name" value="P5CR_dimer"/>
</dbReference>
<comment type="subcellular location">
    <subcellularLocation>
        <location evidence="4">Cytoplasm</location>
    </subcellularLocation>
</comment>
<gene>
    <name evidence="4 9" type="primary">proC</name>
    <name evidence="9" type="ORF">NSPZN2_10545</name>
</gene>
<comment type="pathway">
    <text evidence="4 6">Amino-acid biosynthesis; L-proline biosynthesis; L-proline from L-glutamate 5-semialdehyde: step 1/1.</text>
</comment>
<comment type="catalytic activity">
    <reaction evidence="4 6">
        <text>L-proline + NADP(+) = (S)-1-pyrroline-5-carboxylate + NADPH + 2 H(+)</text>
        <dbReference type="Rhea" id="RHEA:14109"/>
        <dbReference type="ChEBI" id="CHEBI:15378"/>
        <dbReference type="ChEBI" id="CHEBI:17388"/>
        <dbReference type="ChEBI" id="CHEBI:57783"/>
        <dbReference type="ChEBI" id="CHEBI:58349"/>
        <dbReference type="ChEBI" id="CHEBI:60039"/>
        <dbReference type="EC" id="1.5.1.2"/>
    </reaction>
</comment>
<dbReference type="SUPFAM" id="SSF51735">
    <property type="entry name" value="NAD(P)-binding Rossmann-fold domains"/>
    <property type="match status" value="1"/>
</dbReference>
<dbReference type="Gene3D" id="1.10.3730.10">
    <property type="entry name" value="ProC C-terminal domain-like"/>
    <property type="match status" value="1"/>
</dbReference>
<evidence type="ECO:0000256" key="4">
    <source>
        <dbReference type="HAMAP-Rule" id="MF_01925"/>
    </source>
</evidence>
<dbReference type="PANTHER" id="PTHR11645">
    <property type="entry name" value="PYRROLINE-5-CARBOXYLATE REDUCTASE"/>
    <property type="match status" value="1"/>
</dbReference>
<reference evidence="9 10" key="1">
    <citation type="submission" date="2021-02" db="EMBL/GenBank/DDBJ databases">
        <authorList>
            <person name="Han P."/>
        </authorList>
    </citation>
    <scope>NUCLEOTIDE SEQUENCE [LARGE SCALE GENOMIC DNA]</scope>
    <source>
        <strain evidence="9">Candidatus Nitrospira sp. ZN2</strain>
    </source>
</reference>
<dbReference type="Proteomes" id="UP000675880">
    <property type="component" value="Unassembled WGS sequence"/>
</dbReference>
<keyword evidence="4 6" id="KW-0028">Amino-acid biosynthesis</keyword>
<dbReference type="RefSeq" id="WP_213040414.1">
    <property type="nucleotide sequence ID" value="NZ_CAJNBJ010000001.1"/>
</dbReference>
<evidence type="ECO:0000256" key="5">
    <source>
        <dbReference type="NCBIfam" id="TIGR00112"/>
    </source>
</evidence>
<evidence type="ECO:0000259" key="8">
    <source>
        <dbReference type="Pfam" id="PF14748"/>
    </source>
</evidence>
<proteinExistence type="inferred from homology"/>
<dbReference type="InterPro" id="IPR036291">
    <property type="entry name" value="NAD(P)-bd_dom_sf"/>
</dbReference>
<dbReference type="Gene3D" id="3.40.50.720">
    <property type="entry name" value="NAD(P)-binding Rossmann-like Domain"/>
    <property type="match status" value="1"/>
</dbReference>
<organism evidence="9 10">
    <name type="scientific">Nitrospira defluvii</name>
    <dbReference type="NCBI Taxonomy" id="330214"/>
    <lineage>
        <taxon>Bacteria</taxon>
        <taxon>Pseudomonadati</taxon>
        <taxon>Nitrospirota</taxon>
        <taxon>Nitrospiria</taxon>
        <taxon>Nitrospirales</taxon>
        <taxon>Nitrospiraceae</taxon>
        <taxon>Nitrospira</taxon>
    </lineage>
</organism>
<accession>A0ABM8QHN3</accession>
<evidence type="ECO:0000256" key="3">
    <source>
        <dbReference type="ARBA" id="ARBA00023002"/>
    </source>
</evidence>
<dbReference type="EMBL" id="CAJNBJ010000001">
    <property type="protein sequence ID" value="CAE6697661.1"/>
    <property type="molecule type" value="Genomic_DNA"/>
</dbReference>
<sequence length="268" mass="27676">MMNKSIAFLGGGQMAEALIGGLVASQAAHPETICATDPMAARRDLLKSRFGIRVGEKNGTAVREADLIVLAVKPQAMPAVLSDVGPALSGKLIVSIAAGVTVAWIRERVAQPRAIVRAMPNTPALVREGVTALAYQPDLSADDVRAVRSLFEAVGSVVAVEERLMDAVTGLSGSGPAYVFVAIEALADGGVKMGLPRATAQLLAAQTVLGAARMVLERGEHPARLKDQVASPGGTTIAGLHQLEVGGMRGCVMAAVEAATKRSQELGR</sequence>